<gene>
    <name evidence="2" type="ORF">H0H81_001052</name>
</gene>
<feature type="compositionally biased region" description="Basic and acidic residues" evidence="1">
    <location>
        <begin position="199"/>
        <end position="209"/>
    </location>
</feature>
<feature type="compositionally biased region" description="Polar residues" evidence="1">
    <location>
        <begin position="799"/>
        <end position="811"/>
    </location>
</feature>
<dbReference type="Proteomes" id="UP000717328">
    <property type="component" value="Unassembled WGS sequence"/>
</dbReference>
<dbReference type="OrthoDB" id="3064136at2759"/>
<organism evidence="2 3">
    <name type="scientific">Sphagnurus paluster</name>
    <dbReference type="NCBI Taxonomy" id="117069"/>
    <lineage>
        <taxon>Eukaryota</taxon>
        <taxon>Fungi</taxon>
        <taxon>Dikarya</taxon>
        <taxon>Basidiomycota</taxon>
        <taxon>Agaricomycotina</taxon>
        <taxon>Agaricomycetes</taxon>
        <taxon>Agaricomycetidae</taxon>
        <taxon>Agaricales</taxon>
        <taxon>Tricholomatineae</taxon>
        <taxon>Lyophyllaceae</taxon>
        <taxon>Sphagnurus</taxon>
    </lineage>
</organism>
<feature type="region of interest" description="Disordered" evidence="1">
    <location>
        <begin position="126"/>
        <end position="302"/>
    </location>
</feature>
<feature type="compositionally biased region" description="Pro residues" evidence="1">
    <location>
        <begin position="27"/>
        <end position="57"/>
    </location>
</feature>
<name>A0A9P7FSS9_9AGAR</name>
<feature type="compositionally biased region" description="Gly residues" evidence="1">
    <location>
        <begin position="898"/>
        <end position="910"/>
    </location>
</feature>
<dbReference type="AlphaFoldDB" id="A0A9P7FSS9"/>
<protein>
    <submittedName>
        <fullName evidence="2">Uncharacterized protein</fullName>
    </submittedName>
</protein>
<dbReference type="EMBL" id="JABCKI010006302">
    <property type="protein sequence ID" value="KAG5634705.1"/>
    <property type="molecule type" value="Genomic_DNA"/>
</dbReference>
<feature type="compositionally biased region" description="Low complexity" evidence="1">
    <location>
        <begin position="64"/>
        <end position="73"/>
    </location>
</feature>
<feature type="compositionally biased region" description="Pro residues" evidence="1">
    <location>
        <begin position="851"/>
        <end position="860"/>
    </location>
</feature>
<evidence type="ECO:0000313" key="3">
    <source>
        <dbReference type="Proteomes" id="UP000717328"/>
    </source>
</evidence>
<feature type="compositionally biased region" description="Low complexity" evidence="1">
    <location>
        <begin position="518"/>
        <end position="533"/>
    </location>
</feature>
<evidence type="ECO:0000313" key="2">
    <source>
        <dbReference type="EMBL" id="KAG5634705.1"/>
    </source>
</evidence>
<feature type="compositionally biased region" description="Pro residues" evidence="1">
    <location>
        <begin position="288"/>
        <end position="298"/>
    </location>
</feature>
<proteinExistence type="predicted"/>
<feature type="region of interest" description="Disordered" evidence="1">
    <location>
        <begin position="596"/>
        <end position="910"/>
    </location>
</feature>
<feature type="compositionally biased region" description="Low complexity" evidence="1">
    <location>
        <begin position="217"/>
        <end position="243"/>
    </location>
</feature>
<feature type="compositionally biased region" description="Low complexity" evidence="1">
    <location>
        <begin position="678"/>
        <end position="689"/>
    </location>
</feature>
<feature type="compositionally biased region" description="Low complexity" evidence="1">
    <location>
        <begin position="80"/>
        <end position="100"/>
    </location>
</feature>
<feature type="compositionally biased region" description="Low complexity" evidence="1">
    <location>
        <begin position="881"/>
        <end position="897"/>
    </location>
</feature>
<accession>A0A9P7FSS9</accession>
<comment type="caution">
    <text evidence="2">The sequence shown here is derived from an EMBL/GenBank/DDBJ whole genome shotgun (WGS) entry which is preliminary data.</text>
</comment>
<feature type="compositionally biased region" description="Pro residues" evidence="1">
    <location>
        <begin position="780"/>
        <end position="790"/>
    </location>
</feature>
<feature type="compositionally biased region" description="Basic and acidic residues" evidence="1">
    <location>
        <begin position="275"/>
        <end position="284"/>
    </location>
</feature>
<evidence type="ECO:0000256" key="1">
    <source>
        <dbReference type="SAM" id="MobiDB-lite"/>
    </source>
</evidence>
<feature type="compositionally biased region" description="Low complexity" evidence="1">
    <location>
        <begin position="542"/>
        <end position="553"/>
    </location>
</feature>
<reference evidence="2" key="2">
    <citation type="submission" date="2021-10" db="EMBL/GenBank/DDBJ databases">
        <title>Phylogenomics reveals ancestral predisposition of the termite-cultivated fungus Termitomyces towards a domesticated lifestyle.</title>
        <authorList>
            <person name="Auxier B."/>
            <person name="Grum-Grzhimaylo A."/>
            <person name="Cardenas M.E."/>
            <person name="Lodge J.D."/>
            <person name="Laessoe T."/>
            <person name="Pedersen O."/>
            <person name="Smith M.E."/>
            <person name="Kuyper T.W."/>
            <person name="Franco-Molano E.A."/>
            <person name="Baroni T.J."/>
            <person name="Aanen D.K."/>
        </authorList>
    </citation>
    <scope>NUCLEOTIDE SEQUENCE</scope>
    <source>
        <strain evidence="2">D49</strain>
    </source>
</reference>
<feature type="compositionally biased region" description="Gly residues" evidence="1">
    <location>
        <begin position="643"/>
        <end position="661"/>
    </location>
</feature>
<feature type="compositionally biased region" description="Polar residues" evidence="1">
    <location>
        <begin position="613"/>
        <end position="625"/>
    </location>
</feature>
<feature type="compositionally biased region" description="Low complexity" evidence="1">
    <location>
        <begin position="486"/>
        <end position="506"/>
    </location>
</feature>
<feature type="compositionally biased region" description="Low complexity" evidence="1">
    <location>
        <begin position="704"/>
        <end position="722"/>
    </location>
</feature>
<sequence>MDEDGGQVLVVPATMRPLDPLLIGSFPAPPTHIPTTPTSPNPPLSRPPSTPLPPVPGPSRISGHESLLLLSASRSRRSSRFSATSESPSPSPTTATHPHSIAFSISEHRHNESLSEIDVRDILAAVPDDDDPLSPTEHALDGLPPLSLRPSFPKHKPKPPPLRRTPQHAHTFSLADPIDPHTIPPSALHRSFTFPLVQHDPDPNARSESPDISTILSTTPRPALRPSRSRPRLSSQRRPSLPSVPTPASRGPASARDSGYASLHIHDAAEDDDDTRSWIDHDEYGNPVPLPRPSPTKAPWPEHDHDLVHARLAKLERALDGEGSDSEASDSSLDLHTPLPHLMVRHGLLSPRSKLIAPPPLNGRDSVASLASTMTTPKDARDTAKRRTRHRDGRLLRGGIGLTTGLGWSDSEDEDAPSALTRRVSALTLARRTSLASLPSLSRSTSQLSLYGSNAHAHPLSRSYSSSTLARQHQDADSTAGVDEWGALTHHGSLGHGSTSTGTSIGKGKGAKTPTRWSSNSLPSASASRTTPYPGGGGTGRGPPTAWSASSASFSMRKSSGSASASARTSIASSASGSGSGSRSSLGGVIMEEEMLRPDGAPGHVHVHGLAPSPSTASTESVHTPTTPPGGDDVDLGFIVRGAGAGAGNGNGSVKGKGIGGTMLRREKSLPPLPPALLRPGALKTPAAGGAAGGRSIAFPGSGAVRSTSTPSSASFSAMKSTPAPGGGAGGHGANNNANNNTSTSNISMLSTPSNPKPRSKMGTPRPLRLLGPSAHGAPSMPPPASPLPSPYASTSLPRSQSFQAHQSTPIPGSATGLLPRSHSLQVHPHQGGDRPAVPVPGVGSYRARSPLPPPSPSPGKPRTGTGMVYRSGGAPPSPLPGGSISRMRPPSGARSGAAGGGGGGKPIAL</sequence>
<feature type="compositionally biased region" description="Polar residues" evidence="1">
    <location>
        <begin position="462"/>
        <end position="471"/>
    </location>
</feature>
<feature type="region of interest" description="Disordered" evidence="1">
    <location>
        <begin position="454"/>
        <end position="553"/>
    </location>
</feature>
<keyword evidence="3" id="KW-1185">Reference proteome</keyword>
<feature type="region of interest" description="Disordered" evidence="1">
    <location>
        <begin position="19"/>
        <end position="108"/>
    </location>
</feature>
<feature type="compositionally biased region" description="Polar residues" evidence="1">
    <location>
        <begin position="742"/>
        <end position="754"/>
    </location>
</feature>
<reference evidence="2" key="1">
    <citation type="submission" date="2021-02" db="EMBL/GenBank/DDBJ databases">
        <authorList>
            <person name="Nieuwenhuis M."/>
            <person name="Van De Peppel L.J.J."/>
        </authorList>
    </citation>
    <scope>NUCLEOTIDE SEQUENCE</scope>
    <source>
        <strain evidence="2">D49</strain>
    </source>
</reference>